<evidence type="ECO:0000256" key="6">
    <source>
        <dbReference type="SAM" id="SignalP"/>
    </source>
</evidence>
<dbReference type="GO" id="GO:0030198">
    <property type="term" value="P:extracellular matrix organization"/>
    <property type="evidence" value="ECO:0007669"/>
    <property type="project" value="TreeGrafter"/>
</dbReference>
<dbReference type="GO" id="GO:0005576">
    <property type="term" value="C:extracellular region"/>
    <property type="evidence" value="ECO:0007669"/>
    <property type="project" value="UniProtKB-SubCell"/>
</dbReference>
<keyword evidence="9" id="KW-1185">Reference proteome</keyword>
<dbReference type="PANTHER" id="PTHR13723">
    <property type="entry name" value="ADAMTS A DISINTEGRIN AND METALLOPROTEASE WITH THROMBOSPONDIN MOTIFS PROTEASE"/>
    <property type="match status" value="1"/>
</dbReference>
<dbReference type="Pfam" id="PF00090">
    <property type="entry name" value="TSP_1"/>
    <property type="match status" value="1"/>
</dbReference>
<dbReference type="InterPro" id="IPR050439">
    <property type="entry name" value="ADAMTS_ADAMTS-like"/>
</dbReference>
<name>A0A9D4G0P3_DREPO</name>
<dbReference type="GO" id="GO:0046872">
    <property type="term" value="F:metal ion binding"/>
    <property type="evidence" value="ECO:0007669"/>
    <property type="project" value="UniProtKB-KW"/>
</dbReference>
<organism evidence="8 9">
    <name type="scientific">Dreissena polymorpha</name>
    <name type="common">Zebra mussel</name>
    <name type="synonym">Mytilus polymorpha</name>
    <dbReference type="NCBI Taxonomy" id="45954"/>
    <lineage>
        <taxon>Eukaryota</taxon>
        <taxon>Metazoa</taxon>
        <taxon>Spiralia</taxon>
        <taxon>Lophotrochozoa</taxon>
        <taxon>Mollusca</taxon>
        <taxon>Bivalvia</taxon>
        <taxon>Autobranchia</taxon>
        <taxon>Heteroconchia</taxon>
        <taxon>Euheterodonta</taxon>
        <taxon>Imparidentia</taxon>
        <taxon>Neoheterodontei</taxon>
        <taxon>Myida</taxon>
        <taxon>Dreissenoidea</taxon>
        <taxon>Dreissenidae</taxon>
        <taxon>Dreissena</taxon>
    </lineage>
</organism>
<gene>
    <name evidence="8" type="ORF">DPMN_136787</name>
</gene>
<evidence type="ECO:0000256" key="1">
    <source>
        <dbReference type="ARBA" id="ARBA00004613"/>
    </source>
</evidence>
<dbReference type="InterPro" id="IPR045371">
    <property type="entry name" value="ADAMTS_CR_3"/>
</dbReference>
<dbReference type="InterPro" id="IPR000742">
    <property type="entry name" value="EGF"/>
</dbReference>
<keyword evidence="4" id="KW-0325">Glycoprotein</keyword>
<dbReference type="AlphaFoldDB" id="A0A9D4G0P3"/>
<sequence length="841" mass="92866">MRASVTFLMLSFIWNSKLSFGSGVLSGFANDASNASPFSEEDQDYARNRRETTKTLVIETVLILDELYIAKMAEAGYTSDEQLTELMKLKWSGVQAEWGKADRLGYNVVIEIKNIVFWRTNPTWYVPSRILGDTLTSVCSGAYTHNLYMEYDHIHLYTGITGADVAGKAYIGKICSDNYKCAVSTDTGITEYVISTHELGHCLGFNHDHQMGCASPNDGIMGSKTSGWSTCSANSLNILLNNTAQAGCLTTTDVSSPLKMELPRIWPGMIYSNDEICEFKNGAGYRYREFPLETLGSCYFHSCINMNTSSPHYGIMFNYLTPTDGSYCGDEMVCSTQLVNGVPQCIAWSNTGLDLSLFEVVLGGWSDWGPTTSCSRTCGTGISYRARSCNNPKPQNSAWCEGEEYDPVLCNIQPCNNDPVKVDDLKIARASETCAQIKDSGAYAKLGLNSSHFLHNGTVFNDYKQGQCEVKCNSVNSVYYYQRFGLMPDGSPCEPTGADSFIETHKLPRMSGRYGRCVQGYCHMFGCDDMAGSKSIDGCGVCGGNNSTCQVRTELFGMLVNTSNTKVEIIKLPAGSFNIVFYFNYGSMIYNYIELFTLEDRPVMTLSYSRLTNPYNYAGGYWYGIWNAQYIYTEGPILRPVVIKYYQRGSYPNVGVHYAYSLPPNTTMDTCSGSCGPQGTWNKSLCGCQCKVGYFGATCNTTCNKLCNNGMSLKSTVCSCNCHGNTYGTTCECRYPFQGKDCRDCKVSTCLNGGTYNLTACRCLCPQGYGGLDCSTKCADRVDTTTCVTNVAKGWCESKNELMEHDCYMSCGLCAPTPTLRKLTQVIGRGLHRQARQRRGN</sequence>
<dbReference type="InterPro" id="IPR000884">
    <property type="entry name" value="TSP1_rpt"/>
</dbReference>
<feature type="signal peptide" evidence="6">
    <location>
        <begin position="1"/>
        <end position="21"/>
    </location>
</feature>
<comment type="caution">
    <text evidence="5">Lacks conserved residue(s) required for the propagation of feature annotation.</text>
</comment>
<dbReference type="GO" id="GO:0006508">
    <property type="term" value="P:proteolysis"/>
    <property type="evidence" value="ECO:0007669"/>
    <property type="project" value="InterPro"/>
</dbReference>
<dbReference type="InterPro" id="IPR001590">
    <property type="entry name" value="Peptidase_M12B"/>
</dbReference>
<dbReference type="OrthoDB" id="6040087at2759"/>
<feature type="chain" id="PRO_5039204952" description="Peptidase M12B domain-containing protein" evidence="6">
    <location>
        <begin position="22"/>
        <end position="841"/>
    </location>
</feature>
<evidence type="ECO:0000256" key="3">
    <source>
        <dbReference type="ARBA" id="ARBA00023157"/>
    </source>
</evidence>
<evidence type="ECO:0000313" key="9">
    <source>
        <dbReference type="Proteomes" id="UP000828390"/>
    </source>
</evidence>
<dbReference type="PROSITE" id="PS00022">
    <property type="entry name" value="EGF_1"/>
    <property type="match status" value="1"/>
</dbReference>
<proteinExistence type="predicted"/>
<dbReference type="InterPro" id="IPR036383">
    <property type="entry name" value="TSP1_rpt_sf"/>
</dbReference>
<feature type="binding site" evidence="5">
    <location>
        <position position="201"/>
    </location>
    <ligand>
        <name>Zn(2+)</name>
        <dbReference type="ChEBI" id="CHEBI:29105"/>
        <note>catalytic</note>
    </ligand>
</feature>
<dbReference type="GO" id="GO:0004222">
    <property type="term" value="F:metalloendopeptidase activity"/>
    <property type="evidence" value="ECO:0007669"/>
    <property type="project" value="InterPro"/>
</dbReference>
<feature type="binding site" evidence="5">
    <location>
        <position position="197"/>
    </location>
    <ligand>
        <name>Zn(2+)</name>
        <dbReference type="ChEBI" id="CHEBI:29105"/>
        <note>catalytic</note>
    </ligand>
</feature>
<evidence type="ECO:0000259" key="7">
    <source>
        <dbReference type="PROSITE" id="PS50215"/>
    </source>
</evidence>
<dbReference type="Pfam" id="PF01421">
    <property type="entry name" value="Reprolysin"/>
    <property type="match status" value="1"/>
</dbReference>
<protein>
    <recommendedName>
        <fullName evidence="7">Peptidase M12B domain-containing protein</fullName>
    </recommendedName>
</protein>
<evidence type="ECO:0000256" key="2">
    <source>
        <dbReference type="ARBA" id="ARBA00022525"/>
    </source>
</evidence>
<dbReference type="EMBL" id="JAIWYP010000006">
    <property type="protein sequence ID" value="KAH3808433.1"/>
    <property type="molecule type" value="Genomic_DNA"/>
</dbReference>
<feature type="binding site" evidence="5">
    <location>
        <position position="207"/>
    </location>
    <ligand>
        <name>Zn(2+)</name>
        <dbReference type="ChEBI" id="CHEBI:29105"/>
        <note>catalytic</note>
    </ligand>
</feature>
<dbReference type="FunFam" id="2.20.100.10:FF:000001">
    <property type="entry name" value="semaphorin-5A isoform X1"/>
    <property type="match status" value="1"/>
</dbReference>
<dbReference type="PROSITE" id="PS50092">
    <property type="entry name" value="TSP1"/>
    <property type="match status" value="1"/>
</dbReference>
<dbReference type="Proteomes" id="UP000828390">
    <property type="component" value="Unassembled WGS sequence"/>
</dbReference>
<reference evidence="8" key="2">
    <citation type="submission" date="2020-11" db="EMBL/GenBank/DDBJ databases">
        <authorList>
            <person name="McCartney M.A."/>
            <person name="Auch B."/>
            <person name="Kono T."/>
            <person name="Mallez S."/>
            <person name="Becker A."/>
            <person name="Gohl D.M."/>
            <person name="Silverstein K.A.T."/>
            <person name="Koren S."/>
            <person name="Bechman K.B."/>
            <person name="Herman A."/>
            <person name="Abrahante J.E."/>
            <person name="Garbe J."/>
        </authorList>
    </citation>
    <scope>NUCLEOTIDE SEQUENCE</scope>
    <source>
        <strain evidence="8">Duluth1</strain>
        <tissue evidence="8">Whole animal</tissue>
    </source>
</reference>
<evidence type="ECO:0000256" key="5">
    <source>
        <dbReference type="PROSITE-ProRule" id="PRU00276"/>
    </source>
</evidence>
<keyword evidence="5" id="KW-0479">Metal-binding</keyword>
<comment type="caution">
    <text evidence="8">The sequence shown here is derived from an EMBL/GenBank/DDBJ whole genome shotgun (WGS) entry which is preliminary data.</text>
</comment>
<accession>A0A9D4G0P3</accession>
<keyword evidence="2" id="KW-0964">Secreted</keyword>
<dbReference type="GO" id="GO:0031012">
    <property type="term" value="C:extracellular matrix"/>
    <property type="evidence" value="ECO:0007669"/>
    <property type="project" value="TreeGrafter"/>
</dbReference>
<feature type="domain" description="Peptidase M12B" evidence="7">
    <location>
        <begin position="56"/>
        <end position="303"/>
    </location>
</feature>
<feature type="active site" evidence="5">
    <location>
        <position position="198"/>
    </location>
</feature>
<dbReference type="Gene3D" id="2.20.100.10">
    <property type="entry name" value="Thrombospondin type-1 (TSP1) repeat"/>
    <property type="match status" value="1"/>
</dbReference>
<evidence type="ECO:0000313" key="8">
    <source>
        <dbReference type="EMBL" id="KAH3808433.1"/>
    </source>
</evidence>
<dbReference type="InterPro" id="IPR024079">
    <property type="entry name" value="MetalloPept_cat_dom_sf"/>
</dbReference>
<keyword evidence="6" id="KW-0732">Signal</keyword>
<dbReference type="PANTHER" id="PTHR13723:SF281">
    <property type="entry name" value="PAPILIN"/>
    <property type="match status" value="1"/>
</dbReference>
<dbReference type="SUPFAM" id="SSF55486">
    <property type="entry name" value="Metalloproteases ('zincins'), catalytic domain"/>
    <property type="match status" value="1"/>
</dbReference>
<dbReference type="SMART" id="SM00209">
    <property type="entry name" value="TSP1"/>
    <property type="match status" value="1"/>
</dbReference>
<dbReference type="SUPFAM" id="SSF82895">
    <property type="entry name" value="TSP-1 type 1 repeat"/>
    <property type="match status" value="1"/>
</dbReference>
<keyword evidence="3" id="KW-1015">Disulfide bond</keyword>
<dbReference type="Gene3D" id="3.40.390.10">
    <property type="entry name" value="Collagenase (Catalytic Domain)"/>
    <property type="match status" value="1"/>
</dbReference>
<dbReference type="Gene3D" id="2.60.120.830">
    <property type="match status" value="1"/>
</dbReference>
<dbReference type="PROSITE" id="PS50215">
    <property type="entry name" value="ADAM_MEPRO"/>
    <property type="match status" value="1"/>
</dbReference>
<evidence type="ECO:0000256" key="4">
    <source>
        <dbReference type="ARBA" id="ARBA00023180"/>
    </source>
</evidence>
<dbReference type="Pfam" id="PF19236">
    <property type="entry name" value="ADAMTS_CR_3"/>
    <property type="match status" value="1"/>
</dbReference>
<keyword evidence="5" id="KW-0862">Zinc</keyword>
<reference evidence="8" key="1">
    <citation type="journal article" date="2019" name="bioRxiv">
        <title>The Genome of the Zebra Mussel, Dreissena polymorpha: A Resource for Invasive Species Research.</title>
        <authorList>
            <person name="McCartney M.A."/>
            <person name="Auch B."/>
            <person name="Kono T."/>
            <person name="Mallez S."/>
            <person name="Zhang Y."/>
            <person name="Obille A."/>
            <person name="Becker A."/>
            <person name="Abrahante J.E."/>
            <person name="Garbe J."/>
            <person name="Badalamenti J.P."/>
            <person name="Herman A."/>
            <person name="Mangelson H."/>
            <person name="Liachko I."/>
            <person name="Sullivan S."/>
            <person name="Sone E.D."/>
            <person name="Koren S."/>
            <person name="Silverstein K.A.T."/>
            <person name="Beckman K.B."/>
            <person name="Gohl D.M."/>
        </authorList>
    </citation>
    <scope>NUCLEOTIDE SEQUENCE</scope>
    <source>
        <strain evidence="8">Duluth1</strain>
        <tissue evidence="8">Whole animal</tissue>
    </source>
</reference>
<comment type="subcellular location">
    <subcellularLocation>
        <location evidence="1">Secreted</location>
    </subcellularLocation>
</comment>